<dbReference type="SUPFAM" id="SSF56281">
    <property type="entry name" value="Metallo-hydrolase/oxidoreductase"/>
    <property type="match status" value="1"/>
</dbReference>
<organism evidence="3 4">
    <name type="scientific">Planotetraspora thailandica</name>
    <dbReference type="NCBI Taxonomy" id="487172"/>
    <lineage>
        <taxon>Bacteria</taxon>
        <taxon>Bacillati</taxon>
        <taxon>Actinomycetota</taxon>
        <taxon>Actinomycetes</taxon>
        <taxon>Streptosporangiales</taxon>
        <taxon>Streptosporangiaceae</taxon>
        <taxon>Planotetraspora</taxon>
    </lineage>
</organism>
<keyword evidence="4" id="KW-1185">Reference proteome</keyword>
<protein>
    <submittedName>
        <fullName evidence="3">MBL fold metallo-hydrolase</fullName>
    </submittedName>
</protein>
<evidence type="ECO:0000313" key="3">
    <source>
        <dbReference type="EMBL" id="GII57877.1"/>
    </source>
</evidence>
<dbReference type="PANTHER" id="PTHR43546:SF9">
    <property type="entry name" value="L-ASCORBATE-6-PHOSPHATE LACTONASE ULAG-RELATED"/>
    <property type="match status" value="1"/>
</dbReference>
<comment type="caution">
    <text evidence="3">The sequence shown here is derived from an EMBL/GenBank/DDBJ whole genome shotgun (WGS) entry which is preliminary data.</text>
</comment>
<dbReference type="InterPro" id="IPR036866">
    <property type="entry name" value="RibonucZ/Hydroxyglut_hydro"/>
</dbReference>
<evidence type="ECO:0000313" key="4">
    <source>
        <dbReference type="Proteomes" id="UP000605992"/>
    </source>
</evidence>
<name>A0A8J3XWP9_9ACTN</name>
<dbReference type="InterPro" id="IPR001279">
    <property type="entry name" value="Metallo-B-lactamas"/>
</dbReference>
<accession>A0A8J3XWP9</accession>
<dbReference type="EMBL" id="BOOR01000056">
    <property type="protein sequence ID" value="GII57877.1"/>
    <property type="molecule type" value="Genomic_DNA"/>
</dbReference>
<reference evidence="3" key="1">
    <citation type="submission" date="2021-01" db="EMBL/GenBank/DDBJ databases">
        <title>Whole genome shotgun sequence of Planotetraspora thailandica NBRC 104271.</title>
        <authorList>
            <person name="Komaki H."/>
            <person name="Tamura T."/>
        </authorList>
    </citation>
    <scope>NUCLEOTIDE SEQUENCE</scope>
    <source>
        <strain evidence="3">NBRC 104271</strain>
    </source>
</reference>
<dbReference type="Pfam" id="PF12706">
    <property type="entry name" value="Lactamase_B_2"/>
    <property type="match status" value="1"/>
</dbReference>
<evidence type="ECO:0000256" key="1">
    <source>
        <dbReference type="ARBA" id="ARBA00022801"/>
    </source>
</evidence>
<dbReference type="PANTHER" id="PTHR43546">
    <property type="entry name" value="UPF0173 METAL-DEPENDENT HYDROLASE MJ1163-RELATED"/>
    <property type="match status" value="1"/>
</dbReference>
<sequence>MMGGVNDTSTWAIDVHALGGPTSVIEVAGLRLLTDPAFDEPREYPIGPGRVLVKTAPTALSPAQLGRIDAVLLTHDQHVDNLDVSGRAYLAEAPLVLTTASAAGRLPGAITAVAPWEHVDLPRPGGGTVRVTRVPALHGPEGSEPVVGEVAGFVLTGDGVPTTYVSGDNASLRIVREIAERFGPVDVAILFAGAARTALVDGFLTLTSADAVEAAEILQAGRVVPLHYDSWAHFTEGGDDLREAFTRAGLAGRLILLAPGESTSITSG</sequence>
<dbReference type="AlphaFoldDB" id="A0A8J3XWP9"/>
<dbReference type="InterPro" id="IPR050114">
    <property type="entry name" value="UPF0173_UPF0282_UlaG_hydrolase"/>
</dbReference>
<keyword evidence="1" id="KW-0378">Hydrolase</keyword>
<dbReference type="Proteomes" id="UP000605992">
    <property type="component" value="Unassembled WGS sequence"/>
</dbReference>
<evidence type="ECO:0000259" key="2">
    <source>
        <dbReference type="Pfam" id="PF12706"/>
    </source>
</evidence>
<proteinExistence type="predicted"/>
<dbReference type="Gene3D" id="3.60.15.10">
    <property type="entry name" value="Ribonuclease Z/Hydroxyacylglutathione hydrolase-like"/>
    <property type="match status" value="1"/>
</dbReference>
<feature type="domain" description="Metallo-beta-lactamase" evidence="2">
    <location>
        <begin position="31"/>
        <end position="228"/>
    </location>
</feature>
<dbReference type="GO" id="GO:0016787">
    <property type="term" value="F:hydrolase activity"/>
    <property type="evidence" value="ECO:0007669"/>
    <property type="project" value="UniProtKB-KW"/>
</dbReference>
<gene>
    <name evidence="3" type="ORF">Pth03_62660</name>
</gene>